<dbReference type="AlphaFoldDB" id="A0A7C1B4V8"/>
<name>A0A7C1B4V8_9EURY</name>
<accession>A0A7C1B4V8</accession>
<sequence>MECEFVSKRGISAKIVAKPSTVCPDIDTYLVFEAEPFGKVDTRVTGVGKSKDTPEPGIHFKAVVGGLRSVFMTLDEETAERLRAFFREVGEKAMERKEHWIEINLGPCFHSDYSCHFWRGDDRTPIEQIIEEAINNLKTCGCWKEEAIEKETPKIVREFFEERERRMREKAEKERELQEKREKALKEAKASGKEVAIACVGGYDGDEEYPGRELGWVAIWEVATPDGRIITKESPSY</sequence>
<proteinExistence type="predicted"/>
<evidence type="ECO:0000313" key="2">
    <source>
        <dbReference type="EMBL" id="HDM35652.1"/>
    </source>
</evidence>
<comment type="caution">
    <text evidence="2">The sequence shown here is derived from an EMBL/GenBank/DDBJ whole genome shotgun (WGS) entry which is preliminary data.</text>
</comment>
<dbReference type="EMBL" id="DQZR01000007">
    <property type="protein sequence ID" value="HDM35652.1"/>
    <property type="molecule type" value="Genomic_DNA"/>
</dbReference>
<organism evidence="2">
    <name type="scientific">Candidatus Syntropharchaeum butanivorans</name>
    <dbReference type="NCBI Taxonomy" id="1839936"/>
    <lineage>
        <taxon>Archaea</taxon>
        <taxon>Methanobacteriati</taxon>
        <taxon>Methanobacteriota</taxon>
        <taxon>Stenosarchaea group</taxon>
        <taxon>Methanomicrobia</taxon>
        <taxon>Methanosarcinales</taxon>
        <taxon>ANME-2 cluster</taxon>
        <taxon>Candidatus Syntropharchaeum</taxon>
    </lineage>
</organism>
<evidence type="ECO:0000256" key="1">
    <source>
        <dbReference type="SAM" id="Coils"/>
    </source>
</evidence>
<keyword evidence="1" id="KW-0175">Coiled coil</keyword>
<dbReference type="Proteomes" id="UP000885863">
    <property type="component" value="Unassembled WGS sequence"/>
</dbReference>
<protein>
    <submittedName>
        <fullName evidence="2">Uncharacterized protein</fullName>
    </submittedName>
</protein>
<reference evidence="2" key="1">
    <citation type="journal article" date="2020" name="mSystems">
        <title>Genome- and Community-Level Interaction Insights into Carbon Utilization and Element Cycling Functions of Hydrothermarchaeota in Hydrothermal Sediment.</title>
        <authorList>
            <person name="Zhou Z."/>
            <person name="Liu Y."/>
            <person name="Xu W."/>
            <person name="Pan J."/>
            <person name="Luo Z.H."/>
            <person name="Li M."/>
        </authorList>
    </citation>
    <scope>NUCLEOTIDE SEQUENCE [LARGE SCALE GENOMIC DNA]</scope>
    <source>
        <strain evidence="2">HyVt-185</strain>
    </source>
</reference>
<gene>
    <name evidence="2" type="ORF">ENG09_00160</name>
</gene>
<feature type="coiled-coil region" evidence="1">
    <location>
        <begin position="157"/>
        <end position="194"/>
    </location>
</feature>